<dbReference type="EMBL" id="JAPTMU010000020">
    <property type="protein sequence ID" value="KAJ4926094.1"/>
    <property type="molecule type" value="Genomic_DNA"/>
</dbReference>
<evidence type="ECO:0000313" key="2">
    <source>
        <dbReference type="Proteomes" id="UP001219934"/>
    </source>
</evidence>
<dbReference type="AlphaFoldDB" id="A0AAD6AJV7"/>
<dbReference type="Proteomes" id="UP001219934">
    <property type="component" value="Unassembled WGS sequence"/>
</dbReference>
<organism evidence="1 2">
    <name type="scientific">Pogonophryne albipinna</name>
    <dbReference type="NCBI Taxonomy" id="1090488"/>
    <lineage>
        <taxon>Eukaryota</taxon>
        <taxon>Metazoa</taxon>
        <taxon>Chordata</taxon>
        <taxon>Craniata</taxon>
        <taxon>Vertebrata</taxon>
        <taxon>Euteleostomi</taxon>
        <taxon>Actinopterygii</taxon>
        <taxon>Neopterygii</taxon>
        <taxon>Teleostei</taxon>
        <taxon>Neoteleostei</taxon>
        <taxon>Acanthomorphata</taxon>
        <taxon>Eupercaria</taxon>
        <taxon>Perciformes</taxon>
        <taxon>Notothenioidei</taxon>
        <taxon>Pogonophryne</taxon>
    </lineage>
</organism>
<sequence>MGKHDKACARIRPIYSVPVLSIPCEVHIHRSSSVSSSLERVPYYQDWIGRIMWNNPIVKSLPQSFLQLVAQWKWGAKMVRFIRWLSVGSFQQLLTEKEPNVCAAAHLCRWCCMLPGDLAAHTGDSTSVCQLPSACRGIGVYSSSLLILGLTRFPVAPGPANQARHGTRQKRSPTRLRLGHQTHGSMATRDILPNWKECSSPQNMRKWQARKLTVDNIPADSIEH</sequence>
<gene>
    <name evidence="1" type="ORF">JOQ06_008277</name>
</gene>
<protein>
    <submittedName>
        <fullName evidence="1">Uncharacterized protein</fullName>
    </submittedName>
</protein>
<name>A0AAD6AJV7_9TELE</name>
<proteinExistence type="predicted"/>
<keyword evidence="2" id="KW-1185">Reference proteome</keyword>
<comment type="caution">
    <text evidence="1">The sequence shown here is derived from an EMBL/GenBank/DDBJ whole genome shotgun (WGS) entry which is preliminary data.</text>
</comment>
<reference evidence="1" key="1">
    <citation type="submission" date="2022-11" db="EMBL/GenBank/DDBJ databases">
        <title>Chromosome-level genome of Pogonophryne albipinna.</title>
        <authorList>
            <person name="Jo E."/>
        </authorList>
    </citation>
    <scope>NUCLEOTIDE SEQUENCE</scope>
    <source>
        <strain evidence="1">SGF0006</strain>
        <tissue evidence="1">Muscle</tissue>
    </source>
</reference>
<accession>A0AAD6AJV7</accession>
<evidence type="ECO:0000313" key="1">
    <source>
        <dbReference type="EMBL" id="KAJ4926094.1"/>
    </source>
</evidence>